<dbReference type="Proteomes" id="UP000807504">
    <property type="component" value="Unassembled WGS sequence"/>
</dbReference>
<gene>
    <name evidence="2" type="ORF">HNY73_000912</name>
</gene>
<reference evidence="2" key="2">
    <citation type="submission" date="2020-06" db="EMBL/GenBank/DDBJ databases">
        <authorList>
            <person name="Sheffer M."/>
        </authorList>
    </citation>
    <scope>NUCLEOTIDE SEQUENCE</scope>
</reference>
<proteinExistence type="predicted"/>
<comment type="caution">
    <text evidence="2">The sequence shown here is derived from an EMBL/GenBank/DDBJ whole genome shotgun (WGS) entry which is preliminary data.</text>
</comment>
<name>A0A8T0G0M6_ARGBR</name>
<evidence type="ECO:0000256" key="1">
    <source>
        <dbReference type="SAM" id="Phobius"/>
    </source>
</evidence>
<dbReference type="AlphaFoldDB" id="A0A8T0G0M6"/>
<reference evidence="2" key="1">
    <citation type="journal article" date="2020" name="bioRxiv">
        <title>Chromosome-level reference genome of the European wasp spider Argiope bruennichi: a resource for studies on range expansion and evolutionary adaptation.</title>
        <authorList>
            <person name="Sheffer M.M."/>
            <person name="Hoppe A."/>
            <person name="Krehenwinkel H."/>
            <person name="Uhl G."/>
            <person name="Kuss A.W."/>
            <person name="Jensen L."/>
            <person name="Jensen C."/>
            <person name="Gillespie R.G."/>
            <person name="Hoff K.J."/>
            <person name="Prost S."/>
        </authorList>
    </citation>
    <scope>NUCLEOTIDE SEQUENCE</scope>
</reference>
<protein>
    <submittedName>
        <fullName evidence="2">Uncharacterized protein</fullName>
    </submittedName>
</protein>
<evidence type="ECO:0000313" key="3">
    <source>
        <dbReference type="Proteomes" id="UP000807504"/>
    </source>
</evidence>
<evidence type="ECO:0000313" key="2">
    <source>
        <dbReference type="EMBL" id="KAF8796552.1"/>
    </source>
</evidence>
<keyword evidence="1" id="KW-0812">Transmembrane</keyword>
<keyword evidence="1" id="KW-1133">Transmembrane helix</keyword>
<sequence length="161" mass="18127">MKRVQSSVGYNVPESMDGDMDGTEYNSSAGWRLSLVPIRSSYRIILSSAATVRVVCWLPASDLCTWNEPVSHTHRYRLARHFSISIFLIIITHFSSSFGVGYVVNSCQPFRGACNYPYYSKQPMAQMKFISIYSACLCIATHSRESSSSSDVCYLMLLYEA</sequence>
<dbReference type="EMBL" id="JABXBU010000001">
    <property type="protein sequence ID" value="KAF8796552.1"/>
    <property type="molecule type" value="Genomic_DNA"/>
</dbReference>
<accession>A0A8T0G0M6</accession>
<feature type="transmembrane region" description="Helical" evidence="1">
    <location>
        <begin position="82"/>
        <end position="104"/>
    </location>
</feature>
<keyword evidence="3" id="KW-1185">Reference proteome</keyword>
<organism evidence="2 3">
    <name type="scientific">Argiope bruennichi</name>
    <name type="common">Wasp spider</name>
    <name type="synonym">Aranea bruennichi</name>
    <dbReference type="NCBI Taxonomy" id="94029"/>
    <lineage>
        <taxon>Eukaryota</taxon>
        <taxon>Metazoa</taxon>
        <taxon>Ecdysozoa</taxon>
        <taxon>Arthropoda</taxon>
        <taxon>Chelicerata</taxon>
        <taxon>Arachnida</taxon>
        <taxon>Araneae</taxon>
        <taxon>Araneomorphae</taxon>
        <taxon>Entelegynae</taxon>
        <taxon>Araneoidea</taxon>
        <taxon>Araneidae</taxon>
        <taxon>Argiope</taxon>
    </lineage>
</organism>
<keyword evidence="1" id="KW-0472">Membrane</keyword>